<dbReference type="GO" id="GO:0030674">
    <property type="term" value="F:protein-macromolecule adaptor activity"/>
    <property type="evidence" value="ECO:0007669"/>
    <property type="project" value="TreeGrafter"/>
</dbReference>
<sequence length="138" mass="15507">MVASHLSAPARAGRGARATTLALLVALGMSGCGFFQPYRFELQQGNFVSREMVEQLRMAKASRPEGVTRDQVRLILGSPMVRPLFHTDQWEYVFYNRKSSGEVIERKLTVYFSGDKLDRWEGDLMPSERPEAPAAPQS</sequence>
<dbReference type="InterPro" id="IPR026592">
    <property type="entry name" value="BamE"/>
</dbReference>
<dbReference type="OrthoDB" id="9808250at2"/>
<evidence type="ECO:0000256" key="4">
    <source>
        <dbReference type="HAMAP-Rule" id="MF_00925"/>
    </source>
</evidence>
<accession>A0A8B6XAG8</accession>
<dbReference type="RefSeq" id="WP_084544684.1">
    <property type="nucleotide sequence ID" value="NZ_AXWS01000007.1"/>
</dbReference>
<reference evidence="7" key="4">
    <citation type="submission" date="2025-08" db="UniProtKB">
        <authorList>
            <consortium name="RefSeq"/>
        </authorList>
    </citation>
    <scope>IDENTIFICATION</scope>
</reference>
<dbReference type="GO" id="GO:1990063">
    <property type="term" value="C:Bam protein complex"/>
    <property type="evidence" value="ECO:0007669"/>
    <property type="project" value="TreeGrafter"/>
</dbReference>
<dbReference type="GO" id="GO:0051205">
    <property type="term" value="P:protein insertion into membrane"/>
    <property type="evidence" value="ECO:0007669"/>
    <property type="project" value="UniProtKB-UniRule"/>
</dbReference>
<dbReference type="Pfam" id="PF04355">
    <property type="entry name" value="BamE"/>
    <property type="match status" value="1"/>
</dbReference>
<dbReference type="PANTHER" id="PTHR37482">
    <property type="entry name" value="OUTER MEMBRANE PROTEIN ASSEMBLY FACTOR BAME"/>
    <property type="match status" value="1"/>
</dbReference>
<comment type="subcellular location">
    <subcellularLocation>
        <location evidence="4">Cell outer membrane</location>
    </subcellularLocation>
</comment>
<evidence type="ECO:0000256" key="3">
    <source>
        <dbReference type="ARBA" id="ARBA00023237"/>
    </source>
</evidence>
<dbReference type="Gene3D" id="3.30.1450.10">
    <property type="match status" value="1"/>
</dbReference>
<dbReference type="Proteomes" id="UP000675920">
    <property type="component" value="Unplaced"/>
</dbReference>
<evidence type="ECO:0000313" key="6">
    <source>
        <dbReference type="Proteomes" id="UP000675920"/>
    </source>
</evidence>
<proteinExistence type="inferred from homology"/>
<keyword evidence="1 4" id="KW-0732">Signal</keyword>
<comment type="similarity">
    <text evidence="4">Belongs to the BamE family.</text>
</comment>
<gene>
    <name evidence="4" type="primary">bamE</name>
</gene>
<organism evidence="6 7">
    <name type="scientific">Derxia gummosa DSM 723</name>
    <dbReference type="NCBI Taxonomy" id="1121388"/>
    <lineage>
        <taxon>Bacteria</taxon>
        <taxon>Pseudomonadati</taxon>
        <taxon>Pseudomonadota</taxon>
        <taxon>Betaproteobacteria</taxon>
        <taxon>Burkholderiales</taxon>
        <taxon>Alcaligenaceae</taxon>
        <taxon>Derxia</taxon>
    </lineage>
</organism>
<reference evidence="7" key="2">
    <citation type="journal article" date="2011" name="EMBO Rep.">
        <title>Structure and function of BamE within the outer membrane and the beta-barrel assembly machine.</title>
        <authorList>
            <person name="Knowles T.J."/>
            <person name="Browning D.F."/>
            <person name="Jeeves M."/>
            <person name="Maderbocus R."/>
            <person name="Rajesh S."/>
            <person name="Sridhar P."/>
            <person name="Manoli E."/>
            <person name="Emery D."/>
            <person name="Sommer U."/>
            <person name="Spencer A."/>
            <person name="Leyton D.L."/>
            <person name="Squire D."/>
            <person name="Chaudhuri R.R."/>
            <person name="Viant M.R."/>
            <person name="Cunningham A.F."/>
            <person name="Henderson I.R."/>
            <person name="Overduin M."/>
        </authorList>
    </citation>
    <scope>NUCLEOTIDE SEQUENCE</scope>
</reference>
<keyword evidence="3 4" id="KW-0998">Cell outer membrane</keyword>
<dbReference type="PANTHER" id="PTHR37482:SF1">
    <property type="entry name" value="OUTER MEMBRANE PROTEIN ASSEMBLY FACTOR BAME"/>
    <property type="match status" value="1"/>
</dbReference>
<dbReference type="InterPro" id="IPR037873">
    <property type="entry name" value="BamE-like"/>
</dbReference>
<comment type="function">
    <text evidence="4">Part of the outer membrane protein assembly complex, which is involved in assembly and insertion of beta-barrel proteins into the outer membrane.</text>
</comment>
<dbReference type="AlphaFoldDB" id="A0A8B6XAG8"/>
<protein>
    <recommendedName>
        <fullName evidence="4">Outer membrane protein assembly factor BamE</fullName>
    </recommendedName>
</protein>
<evidence type="ECO:0000256" key="1">
    <source>
        <dbReference type="ARBA" id="ARBA00022729"/>
    </source>
</evidence>
<keyword evidence="2 4" id="KW-0472">Membrane</keyword>
<reference evidence="7" key="3">
    <citation type="journal article" date="2011" name="J. Biol. Chem.">
        <title>Structural basis of outer membrane protein biogenesis in bacteria.</title>
        <authorList>
            <person name="Albrecht R."/>
            <person name="Zeth K."/>
        </authorList>
    </citation>
    <scope>NUCLEOTIDE SEQUENCE</scope>
</reference>
<name>A0A8B6XAG8_9BURK</name>
<evidence type="ECO:0000313" key="7">
    <source>
        <dbReference type="RefSeq" id="WP_084544684.1"/>
    </source>
</evidence>
<feature type="domain" description="Outer membrane protein assembly factor BamE" evidence="5">
    <location>
        <begin position="45"/>
        <end position="121"/>
    </location>
</feature>
<evidence type="ECO:0000256" key="2">
    <source>
        <dbReference type="ARBA" id="ARBA00023136"/>
    </source>
</evidence>
<dbReference type="InterPro" id="IPR007450">
    <property type="entry name" value="BamE_dom"/>
</dbReference>
<dbReference type="HAMAP" id="MF_00925">
    <property type="entry name" value="OM_assembly_BamE"/>
    <property type="match status" value="1"/>
</dbReference>
<comment type="subunit">
    <text evidence="4">Part of the Bam complex.</text>
</comment>
<evidence type="ECO:0000259" key="5">
    <source>
        <dbReference type="Pfam" id="PF04355"/>
    </source>
</evidence>
<keyword evidence="6" id="KW-1185">Reference proteome</keyword>
<dbReference type="GO" id="GO:0043165">
    <property type="term" value="P:Gram-negative-bacterium-type cell outer membrane assembly"/>
    <property type="evidence" value="ECO:0007669"/>
    <property type="project" value="UniProtKB-UniRule"/>
</dbReference>
<reference evidence="7" key="1">
    <citation type="journal article" date="2011" name="Biochemistry">
        <title>The reconstituted Escherichia coli Bam complex catalyzes multiple rounds of beta-barrel assembly.</title>
        <authorList>
            <person name="Hagan C.L."/>
            <person name="Kahne D."/>
        </authorList>
    </citation>
    <scope>NUCLEOTIDE SEQUENCE</scope>
</reference>